<dbReference type="PANTHER" id="PTHR43072:SF60">
    <property type="entry name" value="L-2,4-DIAMINOBUTYRIC ACID ACETYLTRANSFERASE"/>
    <property type="match status" value="1"/>
</dbReference>
<dbReference type="InterPro" id="IPR000182">
    <property type="entry name" value="GNAT_dom"/>
</dbReference>
<dbReference type="RefSeq" id="WP_264141326.1">
    <property type="nucleotide sequence ID" value="NZ_JAOYEY010000017.1"/>
</dbReference>
<dbReference type="PROSITE" id="PS51186">
    <property type="entry name" value="GNAT"/>
    <property type="match status" value="1"/>
</dbReference>
<reference evidence="2 3" key="1">
    <citation type="submission" date="2022-10" db="EMBL/GenBank/DDBJ databases">
        <title>Draft genome assembly of moderately radiation resistant bacterium Metabacillus halosaccharovorans.</title>
        <authorList>
            <person name="Pal S."/>
            <person name="Gopinathan A."/>
        </authorList>
    </citation>
    <scope>NUCLEOTIDE SEQUENCE [LARGE SCALE GENOMIC DNA]</scope>
    <source>
        <strain evidence="2 3">VITHBRA001</strain>
    </source>
</reference>
<dbReference type="PANTHER" id="PTHR43072">
    <property type="entry name" value="N-ACETYLTRANSFERASE"/>
    <property type="match status" value="1"/>
</dbReference>
<gene>
    <name evidence="2" type="ORF">OIH86_01675</name>
</gene>
<evidence type="ECO:0000259" key="1">
    <source>
        <dbReference type="PROSITE" id="PS51186"/>
    </source>
</evidence>
<sequence length="125" mass="14456">MLWEAGERKVDFENQAKRIEAIKKRENSTIFVAEQSKELVGFLFAMGGDAIRIKHSVNIVVGISTNYRGQGIGTKLFEHLERWDKERRVHRLKLTVVSLNAAGLSLYKKQEFEIEGTKEKKFIIY</sequence>
<dbReference type="SUPFAM" id="SSF55729">
    <property type="entry name" value="Acyl-CoA N-acyltransferases (Nat)"/>
    <property type="match status" value="1"/>
</dbReference>
<evidence type="ECO:0000313" key="3">
    <source>
        <dbReference type="Proteomes" id="UP001526147"/>
    </source>
</evidence>
<dbReference type="Proteomes" id="UP001526147">
    <property type="component" value="Unassembled WGS sequence"/>
</dbReference>
<feature type="domain" description="N-acetyltransferase" evidence="1">
    <location>
        <begin position="1"/>
        <end position="125"/>
    </location>
</feature>
<accession>A0ABT3DBD2</accession>
<organism evidence="2 3">
    <name type="scientific">Metabacillus halosaccharovorans</name>
    <dbReference type="NCBI Taxonomy" id="930124"/>
    <lineage>
        <taxon>Bacteria</taxon>
        <taxon>Bacillati</taxon>
        <taxon>Bacillota</taxon>
        <taxon>Bacilli</taxon>
        <taxon>Bacillales</taxon>
        <taxon>Bacillaceae</taxon>
        <taxon>Metabacillus</taxon>
    </lineage>
</organism>
<dbReference type="InterPro" id="IPR016181">
    <property type="entry name" value="Acyl_CoA_acyltransferase"/>
</dbReference>
<dbReference type="Gene3D" id="3.40.630.30">
    <property type="match status" value="1"/>
</dbReference>
<proteinExistence type="predicted"/>
<comment type="caution">
    <text evidence="2">The sequence shown here is derived from an EMBL/GenBank/DDBJ whole genome shotgun (WGS) entry which is preliminary data.</text>
</comment>
<dbReference type="EMBL" id="JAOYEY010000017">
    <property type="protein sequence ID" value="MCV9884358.1"/>
    <property type="molecule type" value="Genomic_DNA"/>
</dbReference>
<name>A0ABT3DBD2_9BACI</name>
<keyword evidence="3" id="KW-1185">Reference proteome</keyword>
<dbReference type="Pfam" id="PF00583">
    <property type="entry name" value="Acetyltransf_1"/>
    <property type="match status" value="1"/>
</dbReference>
<dbReference type="CDD" id="cd04301">
    <property type="entry name" value="NAT_SF"/>
    <property type="match status" value="1"/>
</dbReference>
<protein>
    <submittedName>
        <fullName evidence="2">GNAT family N-acetyltransferase</fullName>
    </submittedName>
</protein>
<evidence type="ECO:0000313" key="2">
    <source>
        <dbReference type="EMBL" id="MCV9884358.1"/>
    </source>
</evidence>